<organism evidence="1 2">
    <name type="scientific">Chitinophaga chungangae</name>
    <dbReference type="NCBI Taxonomy" id="2821488"/>
    <lineage>
        <taxon>Bacteria</taxon>
        <taxon>Pseudomonadati</taxon>
        <taxon>Bacteroidota</taxon>
        <taxon>Chitinophagia</taxon>
        <taxon>Chitinophagales</taxon>
        <taxon>Chitinophagaceae</taxon>
        <taxon>Chitinophaga</taxon>
    </lineage>
</organism>
<comment type="caution">
    <text evidence="1">The sequence shown here is derived from an EMBL/GenBank/DDBJ whole genome shotgun (WGS) entry which is preliminary data.</text>
</comment>
<protein>
    <recommendedName>
        <fullName evidence="3">Lipoprotein</fullName>
    </recommendedName>
</protein>
<name>A0ABS3YJI3_9BACT</name>
<evidence type="ECO:0008006" key="3">
    <source>
        <dbReference type="Google" id="ProtNLM"/>
    </source>
</evidence>
<accession>A0ABS3YJI3</accession>
<reference evidence="2" key="1">
    <citation type="submission" date="2021-03" db="EMBL/GenBank/DDBJ databases">
        <title>Assistant Professor.</title>
        <authorList>
            <person name="Huq M.A."/>
        </authorList>
    </citation>
    <scope>NUCLEOTIDE SEQUENCE [LARGE SCALE GENOMIC DNA]</scope>
    <source>
        <strain evidence="2">MAH-28</strain>
    </source>
</reference>
<evidence type="ECO:0000313" key="2">
    <source>
        <dbReference type="Proteomes" id="UP000679126"/>
    </source>
</evidence>
<proteinExistence type="predicted"/>
<dbReference type="RefSeq" id="WP_209147970.1">
    <property type="nucleotide sequence ID" value="NZ_JAGHKP010000004.1"/>
</dbReference>
<dbReference type="Proteomes" id="UP000679126">
    <property type="component" value="Unassembled WGS sequence"/>
</dbReference>
<evidence type="ECO:0000313" key="1">
    <source>
        <dbReference type="EMBL" id="MBO9154857.1"/>
    </source>
</evidence>
<keyword evidence="2" id="KW-1185">Reference proteome</keyword>
<sequence length="212" mass="24304">MRQLIPFVQCFLFSFIKPAMHRFIPVACIVYFSACAPKMEMRDVAAYEIVTGYRLNTPCGQAALNGRLPGPLPGDFYLYVLQDSLQIAECIDPTGNSAESTFPIRSGNDFVLAAVIEDGRKEWYFSLEDFSVEDSLLHIRVTPHHASDTVQGRPWFQMADNYIWQVNGRGVKLMKLYINEHEYAFVRGPKWSAAPVKWRLRREGKETGKLYR</sequence>
<gene>
    <name evidence="1" type="ORF">J7I43_21695</name>
</gene>
<dbReference type="EMBL" id="JAGHKP010000004">
    <property type="protein sequence ID" value="MBO9154857.1"/>
    <property type="molecule type" value="Genomic_DNA"/>
</dbReference>